<name>A0A7I8DR46_9FIRM</name>
<dbReference type="RefSeq" id="WP_185256490.1">
    <property type="nucleotide sequence ID" value="NZ_AP023368.1"/>
</dbReference>
<dbReference type="PANTHER" id="PTHR34700:SF4">
    <property type="entry name" value="PHAGE-LIKE ELEMENT PBSX PROTEIN XKDP"/>
    <property type="match status" value="1"/>
</dbReference>
<dbReference type="Gene3D" id="3.10.350.10">
    <property type="entry name" value="LysM domain"/>
    <property type="match status" value="1"/>
</dbReference>
<proteinExistence type="predicted"/>
<evidence type="ECO:0000259" key="1">
    <source>
        <dbReference type="PROSITE" id="PS51782"/>
    </source>
</evidence>
<dbReference type="SUPFAM" id="SSF54106">
    <property type="entry name" value="LysM domain"/>
    <property type="match status" value="1"/>
</dbReference>
<organism evidence="2 3">
    <name type="scientific">Anaerocolumna chitinilytica</name>
    <dbReference type="NCBI Taxonomy" id="1727145"/>
    <lineage>
        <taxon>Bacteria</taxon>
        <taxon>Bacillati</taxon>
        <taxon>Bacillota</taxon>
        <taxon>Clostridia</taxon>
        <taxon>Lachnospirales</taxon>
        <taxon>Lachnospiraceae</taxon>
        <taxon>Anaerocolumna</taxon>
    </lineage>
</organism>
<dbReference type="EMBL" id="AP023368">
    <property type="protein sequence ID" value="BCK00860.1"/>
    <property type="molecule type" value="Genomic_DNA"/>
</dbReference>
<gene>
    <name evidence="2" type="ORF">bsdcttw_39000</name>
</gene>
<evidence type="ECO:0000313" key="3">
    <source>
        <dbReference type="Proteomes" id="UP000515703"/>
    </source>
</evidence>
<dbReference type="InterPro" id="IPR036779">
    <property type="entry name" value="LysM_dom_sf"/>
</dbReference>
<evidence type="ECO:0000313" key="2">
    <source>
        <dbReference type="EMBL" id="BCK00860.1"/>
    </source>
</evidence>
<dbReference type="Pfam" id="PF01476">
    <property type="entry name" value="LysM"/>
    <property type="match status" value="1"/>
</dbReference>
<sequence>MRKFILFDSKEKKEMVLPVTPPSFEVSHGINIETINIHTLGEVILPGYKTLATITIDCMLPAHKYSFNQSKAKTQPYIYIDQLVKWCDKHMVLQFSVSEDLSKGKSKDIVKIEVIITDISYGEKDGTNDVYATISLREYRRVAAVQPDKTGNSARGSDKDSAGTESYVIKAGDTLSAICRKQYGDASLYQKLAVYNGIKNPNLIYAGNKIKLPGKALL</sequence>
<dbReference type="Proteomes" id="UP000515703">
    <property type="component" value="Chromosome"/>
</dbReference>
<accession>A0A7I8DR46</accession>
<dbReference type="SMART" id="SM00257">
    <property type="entry name" value="LysM"/>
    <property type="match status" value="1"/>
</dbReference>
<dbReference type="InterPro" id="IPR052196">
    <property type="entry name" value="Bact_Kbp"/>
</dbReference>
<dbReference type="AlphaFoldDB" id="A0A7I8DR46"/>
<dbReference type="PANTHER" id="PTHR34700">
    <property type="entry name" value="POTASSIUM BINDING PROTEIN KBP"/>
    <property type="match status" value="1"/>
</dbReference>
<feature type="domain" description="LysM" evidence="1">
    <location>
        <begin position="165"/>
        <end position="212"/>
    </location>
</feature>
<reference evidence="2 3" key="2">
    <citation type="submission" date="2020-08" db="EMBL/GenBank/DDBJ databases">
        <authorList>
            <person name="Ueki A."/>
            <person name="Tonouchi A."/>
        </authorList>
    </citation>
    <scope>NUCLEOTIDE SEQUENCE [LARGE SCALE GENOMIC DNA]</scope>
    <source>
        <strain evidence="2 3">CTTW</strain>
    </source>
</reference>
<dbReference type="InterPro" id="IPR018392">
    <property type="entry name" value="LysM"/>
</dbReference>
<dbReference type="CDD" id="cd00118">
    <property type="entry name" value="LysM"/>
    <property type="match status" value="1"/>
</dbReference>
<dbReference type="PROSITE" id="PS51782">
    <property type="entry name" value="LYSM"/>
    <property type="match status" value="1"/>
</dbReference>
<dbReference type="KEGG" id="acht:bsdcttw_39000"/>
<keyword evidence="3" id="KW-1185">Reference proteome</keyword>
<protein>
    <submittedName>
        <fullName evidence="2">Phage protein</fullName>
    </submittedName>
</protein>
<reference evidence="2 3" key="1">
    <citation type="submission" date="2020-08" db="EMBL/GenBank/DDBJ databases">
        <title>Draft genome sequencing of an Anaerocolumna strain isolated from anoxic soil subjected to BSD treatment.</title>
        <authorList>
            <person name="Uek A."/>
            <person name="Tonouchi A."/>
        </authorList>
    </citation>
    <scope>NUCLEOTIDE SEQUENCE [LARGE SCALE GENOMIC DNA]</scope>
    <source>
        <strain evidence="2 3">CTTW</strain>
    </source>
</reference>